<protein>
    <submittedName>
        <fullName evidence="1">Uncharacterized protein</fullName>
    </submittedName>
</protein>
<keyword evidence="2" id="KW-1185">Reference proteome</keyword>
<evidence type="ECO:0000313" key="1">
    <source>
        <dbReference type="EMBL" id="VDG30189.1"/>
    </source>
</evidence>
<proteinExistence type="predicted"/>
<dbReference type="AlphaFoldDB" id="A0A660E5V6"/>
<sequence>MKYSEANNRVKDWDTSIRYSEIFTLGKRCVILRRPGGTILSMEEGSQRVTVKYQPQRTVPYEAIKLLHDLNETPAKERRDEKKYYVKVIPDDSDSYLNYCFVDKTFMIADKNDDKEYQTKFTKKEVDEWLKAQGDIAIDWDKALVEVRE</sequence>
<evidence type="ECO:0000313" key="2">
    <source>
        <dbReference type="Proteomes" id="UP000289996"/>
    </source>
</evidence>
<dbReference type="EMBL" id="UYIG01000174">
    <property type="protein sequence ID" value="VDG30189.1"/>
    <property type="molecule type" value="Genomic_DNA"/>
</dbReference>
<gene>
    <name evidence="1" type="ORF">MUDAN_MDHGFNIF_01742</name>
</gene>
<name>A0A660E5V6_9LACO</name>
<accession>A0A660E5V6</accession>
<dbReference type="RefSeq" id="WP_130852323.1">
    <property type="nucleotide sequence ID" value="NZ_UYIG01000174.1"/>
</dbReference>
<organism evidence="1 2">
    <name type="scientific">Lactiplantibacillus mudanjiangensis</name>
    <dbReference type="NCBI Taxonomy" id="1296538"/>
    <lineage>
        <taxon>Bacteria</taxon>
        <taxon>Bacillati</taxon>
        <taxon>Bacillota</taxon>
        <taxon>Bacilli</taxon>
        <taxon>Lactobacillales</taxon>
        <taxon>Lactobacillaceae</taxon>
        <taxon>Lactiplantibacillus</taxon>
    </lineage>
</organism>
<reference evidence="1 2" key="1">
    <citation type="submission" date="2018-11" db="EMBL/GenBank/DDBJ databases">
        <authorList>
            <person name="Wuyts S."/>
        </authorList>
    </citation>
    <scope>NUCLEOTIDE SEQUENCE [LARGE SCALE GENOMIC DNA]</scope>
    <source>
        <strain evidence="1">Lactobacillus mudanjiangensis AMBF249</strain>
    </source>
</reference>
<dbReference type="Proteomes" id="UP000289996">
    <property type="component" value="Unassembled WGS sequence"/>
</dbReference>